<dbReference type="EMBL" id="MBFR01000620">
    <property type="protein sequence ID" value="PVU86705.1"/>
    <property type="molecule type" value="Genomic_DNA"/>
</dbReference>
<evidence type="ECO:0000259" key="1">
    <source>
        <dbReference type="Pfam" id="PF05292"/>
    </source>
</evidence>
<dbReference type="Pfam" id="PF17408">
    <property type="entry name" value="MCD_N"/>
    <property type="match status" value="1"/>
</dbReference>
<dbReference type="STRING" id="133385.A0A2T9Y2X9"/>
<dbReference type="GO" id="GO:0006633">
    <property type="term" value="P:fatty acid biosynthetic process"/>
    <property type="evidence" value="ECO:0007669"/>
    <property type="project" value="InterPro"/>
</dbReference>
<feature type="domain" description="Malonyl-CoA decarboxylase N-terminal" evidence="2">
    <location>
        <begin position="150"/>
        <end position="212"/>
    </location>
</feature>
<dbReference type="GO" id="GO:0005759">
    <property type="term" value="C:mitochondrial matrix"/>
    <property type="evidence" value="ECO:0007669"/>
    <property type="project" value="TreeGrafter"/>
</dbReference>
<dbReference type="InterPro" id="IPR038917">
    <property type="entry name" value="Malonyl_CoA_deC"/>
</dbReference>
<feature type="domain" description="Malonyl-CoA decarboxylase C-terminal" evidence="1">
    <location>
        <begin position="215"/>
        <end position="382"/>
    </location>
</feature>
<organism evidence="3 4">
    <name type="scientific">Smittium simulii</name>
    <dbReference type="NCBI Taxonomy" id="133385"/>
    <lineage>
        <taxon>Eukaryota</taxon>
        <taxon>Fungi</taxon>
        <taxon>Fungi incertae sedis</taxon>
        <taxon>Zoopagomycota</taxon>
        <taxon>Kickxellomycotina</taxon>
        <taxon>Harpellomycetes</taxon>
        <taxon>Harpellales</taxon>
        <taxon>Legeriomycetaceae</taxon>
        <taxon>Smittium</taxon>
    </lineage>
</organism>
<dbReference type="GO" id="GO:0006085">
    <property type="term" value="P:acetyl-CoA biosynthetic process"/>
    <property type="evidence" value="ECO:0007669"/>
    <property type="project" value="TreeGrafter"/>
</dbReference>
<dbReference type="PANTHER" id="PTHR28641:SF1">
    <property type="entry name" value="MALONYL-COA DECARBOXYLASE, MITOCHONDRIAL"/>
    <property type="match status" value="1"/>
</dbReference>
<dbReference type="Pfam" id="PF05292">
    <property type="entry name" value="MCD"/>
    <property type="match status" value="1"/>
</dbReference>
<dbReference type="InterPro" id="IPR042303">
    <property type="entry name" value="Malonyl_CoA_deC_C_sf"/>
</dbReference>
<keyword evidence="4" id="KW-1185">Reference proteome</keyword>
<dbReference type="GO" id="GO:0005782">
    <property type="term" value="C:peroxisomal matrix"/>
    <property type="evidence" value="ECO:0007669"/>
    <property type="project" value="TreeGrafter"/>
</dbReference>
<evidence type="ECO:0000313" key="3">
    <source>
        <dbReference type="EMBL" id="PVU86705.1"/>
    </source>
</evidence>
<dbReference type="InterPro" id="IPR035372">
    <property type="entry name" value="MCD_N"/>
</dbReference>
<dbReference type="InterPro" id="IPR007956">
    <property type="entry name" value="Malonyl_CoA_deC_C"/>
</dbReference>
<name>A0A2T9Y2X9_9FUNG</name>
<dbReference type="OrthoDB" id="426718at2759"/>
<dbReference type="GO" id="GO:0050080">
    <property type="term" value="F:malonyl-CoA decarboxylase activity"/>
    <property type="evidence" value="ECO:0007669"/>
    <property type="project" value="InterPro"/>
</dbReference>
<evidence type="ECO:0008006" key="5">
    <source>
        <dbReference type="Google" id="ProtNLM"/>
    </source>
</evidence>
<proteinExistence type="predicted"/>
<comment type="caution">
    <text evidence="3">The sequence shown here is derived from an EMBL/GenBank/DDBJ whole genome shotgun (WGS) entry which is preliminary data.</text>
</comment>
<sequence length="399" mass="46208">MSMTSIPKAKLFANLLQIIAPKKLYSTKSRELLLKPQNINRYWKTVFKGETTNIAPHKLIQVNTEKQMIDLINSTVFKKKEQSSVLNSLEMQECCLIYKNFEYEKKKLFLKILSHEFGYSINEIVEKTKKIHEKSLNCNVSWIDEIYLEIKNIQNSLVPGYDEFFHKIHRMPDGFSFLVHLRGDILKMHKLDNADIKLKYMSDYLKSKIESWIIGTLDLKQITWNSSAYTIEKLGEYESVHSVRSLEDIKRRLGNGRRCFGFFHKNAPLEPLVFVWIALTSGVTKNIKEILDTDSPYVDELAESNTAIFYSINSQQGVSGVDLGNFLIKRVVRIIQSELPNIKTFCTLSPMPGFSNWLNLWALTDEDLQDSLLLNAKERESIISLNYESISWKKTLIVS</sequence>
<dbReference type="GO" id="GO:2001294">
    <property type="term" value="P:malonyl-CoA catabolic process"/>
    <property type="evidence" value="ECO:0007669"/>
    <property type="project" value="TreeGrafter"/>
</dbReference>
<evidence type="ECO:0000259" key="2">
    <source>
        <dbReference type="Pfam" id="PF17408"/>
    </source>
</evidence>
<dbReference type="Proteomes" id="UP000245383">
    <property type="component" value="Unassembled WGS sequence"/>
</dbReference>
<dbReference type="PANTHER" id="PTHR28641">
    <property type="match status" value="1"/>
</dbReference>
<dbReference type="Gene3D" id="1.20.140.90">
    <property type="entry name" value="Malonyl-CoA decarboxylase, oligemerization domain"/>
    <property type="match status" value="1"/>
</dbReference>
<protein>
    <recommendedName>
        <fullName evidence="5">Malonyl-CoA decarboxylase C-terminal domain-containing protein</fullName>
    </recommendedName>
</protein>
<evidence type="ECO:0000313" key="4">
    <source>
        <dbReference type="Proteomes" id="UP000245383"/>
    </source>
</evidence>
<gene>
    <name evidence="3" type="ORF">BB561_006595</name>
</gene>
<dbReference type="AlphaFoldDB" id="A0A2T9Y2X9"/>
<dbReference type="Gene3D" id="3.40.630.150">
    <property type="entry name" value="Malonyl-CoA decarboxylase, catalytic domain"/>
    <property type="match status" value="1"/>
</dbReference>
<dbReference type="InterPro" id="IPR038351">
    <property type="entry name" value="MCD_N_sf"/>
</dbReference>
<accession>A0A2T9Y2X9</accession>
<reference evidence="3 4" key="1">
    <citation type="journal article" date="2018" name="MBio">
        <title>Comparative Genomics Reveals the Core Gene Toolbox for the Fungus-Insect Symbiosis.</title>
        <authorList>
            <person name="Wang Y."/>
            <person name="Stata M."/>
            <person name="Wang W."/>
            <person name="Stajich J.E."/>
            <person name="White M.M."/>
            <person name="Moncalvo J.M."/>
        </authorList>
    </citation>
    <scope>NUCLEOTIDE SEQUENCE [LARGE SCALE GENOMIC DNA]</scope>
    <source>
        <strain evidence="3 4">SWE-8-4</strain>
    </source>
</reference>